<dbReference type="InterPro" id="IPR029526">
    <property type="entry name" value="PGBD"/>
</dbReference>
<name>A0A9P0M6K8_ACAOB</name>
<accession>A0A9P0M6K8</accession>
<keyword evidence="4" id="KW-1185">Reference proteome</keyword>
<gene>
    <name evidence="3" type="ORF">ACAOBT_LOCUS29626</name>
</gene>
<dbReference type="Pfam" id="PF13843">
    <property type="entry name" value="DDE_Tnp_1_7"/>
    <property type="match status" value="1"/>
</dbReference>
<dbReference type="OrthoDB" id="6778867at2759"/>
<evidence type="ECO:0000313" key="4">
    <source>
        <dbReference type="Proteomes" id="UP001152888"/>
    </source>
</evidence>
<dbReference type="EMBL" id="CAKOFQ010007746">
    <property type="protein sequence ID" value="CAH2007399.1"/>
    <property type="molecule type" value="Genomic_DNA"/>
</dbReference>
<dbReference type="Proteomes" id="UP001152888">
    <property type="component" value="Unassembled WGS sequence"/>
</dbReference>
<evidence type="ECO:0000256" key="1">
    <source>
        <dbReference type="SAM" id="MobiDB-lite"/>
    </source>
</evidence>
<evidence type="ECO:0000313" key="3">
    <source>
        <dbReference type="EMBL" id="CAH2007399.1"/>
    </source>
</evidence>
<dbReference type="PANTHER" id="PTHR47272">
    <property type="entry name" value="DDE_TNP_1_7 DOMAIN-CONTAINING PROTEIN"/>
    <property type="match status" value="1"/>
</dbReference>
<feature type="domain" description="PiggyBac transposable element-derived protein" evidence="2">
    <location>
        <begin position="118"/>
        <end position="196"/>
    </location>
</feature>
<feature type="region of interest" description="Disordered" evidence="1">
    <location>
        <begin position="15"/>
        <end position="38"/>
    </location>
</feature>
<reference evidence="3" key="1">
    <citation type="submission" date="2022-03" db="EMBL/GenBank/DDBJ databases">
        <authorList>
            <person name="Sayadi A."/>
        </authorList>
    </citation>
    <scope>NUCLEOTIDE SEQUENCE</scope>
</reference>
<dbReference type="AlphaFoldDB" id="A0A9P0M6K8"/>
<comment type="caution">
    <text evidence="3">The sequence shown here is derived from an EMBL/GenBank/DDBJ whole genome shotgun (WGS) entry which is preliminary data.</text>
</comment>
<protein>
    <recommendedName>
        <fullName evidence="2">PiggyBac transposable element-derived protein domain-containing protein</fullName>
    </recommendedName>
</protein>
<feature type="compositionally biased region" description="Acidic residues" evidence="1">
    <location>
        <begin position="23"/>
        <end position="33"/>
    </location>
</feature>
<dbReference type="PANTHER" id="PTHR47272:SF1">
    <property type="entry name" value="PIGGYBAC TRANSPOSABLE ELEMENT-DERIVED PROTEIN 3-LIKE"/>
    <property type="match status" value="1"/>
</dbReference>
<evidence type="ECO:0000259" key="2">
    <source>
        <dbReference type="Pfam" id="PF13843"/>
    </source>
</evidence>
<organism evidence="3 4">
    <name type="scientific">Acanthoscelides obtectus</name>
    <name type="common">Bean weevil</name>
    <name type="synonym">Bruchus obtectus</name>
    <dbReference type="NCBI Taxonomy" id="200917"/>
    <lineage>
        <taxon>Eukaryota</taxon>
        <taxon>Metazoa</taxon>
        <taxon>Ecdysozoa</taxon>
        <taxon>Arthropoda</taxon>
        <taxon>Hexapoda</taxon>
        <taxon>Insecta</taxon>
        <taxon>Pterygota</taxon>
        <taxon>Neoptera</taxon>
        <taxon>Endopterygota</taxon>
        <taxon>Coleoptera</taxon>
        <taxon>Polyphaga</taxon>
        <taxon>Cucujiformia</taxon>
        <taxon>Chrysomeloidea</taxon>
        <taxon>Chrysomelidae</taxon>
        <taxon>Bruchinae</taxon>
        <taxon>Bruchini</taxon>
        <taxon>Acanthoscelides</taxon>
    </lineage>
</organism>
<sequence>MDPKIFYESSKYVRMVPENKESDDPDLSEDDDSSNPIVPYEILAFESDGNRDHEEDYDDAVISETDVESDDSENMTLHEIAEKMNPGSSRTGNLVKDPKLVEFTGNLNVPSEVSNLESPSEFLKFFLTKEMISAITTESNLYCSQKRINRPMNLTDDELEQFIGICLYMSGIQLPQARNYWSPHLGHPNVSTVMTLITIISYLVAHLDMTNCST</sequence>
<proteinExistence type="predicted"/>